<accession>A0A6A6XSS6</accession>
<evidence type="ECO:0000313" key="1">
    <source>
        <dbReference type="EMBL" id="KAF2799298.1"/>
    </source>
</evidence>
<evidence type="ECO:0000313" key="2">
    <source>
        <dbReference type="Proteomes" id="UP000799757"/>
    </source>
</evidence>
<protein>
    <submittedName>
        <fullName evidence="1">Uncharacterized protein</fullName>
    </submittedName>
</protein>
<proteinExistence type="predicted"/>
<reference evidence="1" key="1">
    <citation type="journal article" date="2020" name="Stud. Mycol.">
        <title>101 Dothideomycetes genomes: a test case for predicting lifestyles and emergence of pathogens.</title>
        <authorList>
            <person name="Haridas S."/>
            <person name="Albert R."/>
            <person name="Binder M."/>
            <person name="Bloem J."/>
            <person name="Labutti K."/>
            <person name="Salamov A."/>
            <person name="Andreopoulos B."/>
            <person name="Baker S."/>
            <person name="Barry K."/>
            <person name="Bills G."/>
            <person name="Bluhm B."/>
            <person name="Cannon C."/>
            <person name="Castanera R."/>
            <person name="Culley D."/>
            <person name="Daum C."/>
            <person name="Ezra D."/>
            <person name="Gonzalez J."/>
            <person name="Henrissat B."/>
            <person name="Kuo A."/>
            <person name="Liang C."/>
            <person name="Lipzen A."/>
            <person name="Lutzoni F."/>
            <person name="Magnuson J."/>
            <person name="Mondo S."/>
            <person name="Nolan M."/>
            <person name="Ohm R."/>
            <person name="Pangilinan J."/>
            <person name="Park H.-J."/>
            <person name="Ramirez L."/>
            <person name="Alfaro M."/>
            <person name="Sun H."/>
            <person name="Tritt A."/>
            <person name="Yoshinaga Y."/>
            <person name="Zwiers L.-H."/>
            <person name="Turgeon B."/>
            <person name="Goodwin S."/>
            <person name="Spatafora J."/>
            <person name="Crous P."/>
            <person name="Grigoriev I."/>
        </authorList>
    </citation>
    <scope>NUCLEOTIDE SEQUENCE</scope>
    <source>
        <strain evidence="1">CBS 109.77</strain>
    </source>
</reference>
<gene>
    <name evidence="1" type="ORF">K505DRAFT_71313</name>
</gene>
<organism evidence="1 2">
    <name type="scientific">Melanomma pulvis-pyrius CBS 109.77</name>
    <dbReference type="NCBI Taxonomy" id="1314802"/>
    <lineage>
        <taxon>Eukaryota</taxon>
        <taxon>Fungi</taxon>
        <taxon>Dikarya</taxon>
        <taxon>Ascomycota</taxon>
        <taxon>Pezizomycotina</taxon>
        <taxon>Dothideomycetes</taxon>
        <taxon>Pleosporomycetidae</taxon>
        <taxon>Pleosporales</taxon>
        <taxon>Melanommataceae</taxon>
        <taxon>Melanomma</taxon>
    </lineage>
</organism>
<name>A0A6A6XSS6_9PLEO</name>
<dbReference type="EMBL" id="MU001767">
    <property type="protein sequence ID" value="KAF2799298.1"/>
    <property type="molecule type" value="Genomic_DNA"/>
</dbReference>
<dbReference type="AlphaFoldDB" id="A0A6A6XSS6"/>
<dbReference type="Proteomes" id="UP000799757">
    <property type="component" value="Unassembled WGS sequence"/>
</dbReference>
<keyword evidence="2" id="KW-1185">Reference proteome</keyword>
<sequence length="163" mass="17862">MVSQHSPHRGVACQMWRTALACPGIIEPGIRQVPPTRSISSNPPKSGHSAMVFILPFAVVRRRRRKYHGPCNVPSPHSTSHGVSGTVPHSHAWPVALHDAPTWHRRHLCGFAFVLTLQASAIPRKTGRMRQSQGEMALLFRFEAAATRSGSLLEGGSRLVTKP</sequence>